<protein>
    <submittedName>
        <fullName evidence="1">Uncharacterized protein</fullName>
    </submittedName>
</protein>
<dbReference type="eggNOG" id="arCOG12976">
    <property type="taxonomic scope" value="Archaea"/>
</dbReference>
<dbReference type="STRING" id="490899.DKAM_0508"/>
<gene>
    <name evidence="1" type="ordered locus">DKAM_0508</name>
</gene>
<dbReference type="KEGG" id="dka:DKAM_0508"/>
<dbReference type="Proteomes" id="UP000006903">
    <property type="component" value="Chromosome"/>
</dbReference>
<accession>B8D403</accession>
<name>B8D403_DESA1</name>
<dbReference type="AlphaFoldDB" id="B8D403"/>
<dbReference type="HOGENOM" id="CLU_1131565_0_0_2"/>
<sequence length="245" mass="27811">MIMQGSLGDFLNVSKIVQNGKVGVRELIELSEISLIGIYDAGEIEKVRELIENRIGYFLLNVYYSNRVECMILVKGKNGEVTNAECYSQGMLVSDPGELARIISGKPVRKIGVSEVKPPFITLEKDTNRIDELTRVRLMAYRVVETYNRLVEAVYSGTPFSLSLYYEEIDKYVKKYIAEFEEASRKLGGRSNVTVKNGLREIDEVISQPGREDTPNIIVILRKLLLDISAFTTLSRIQIERVEVY</sequence>
<dbReference type="EMBL" id="CP001140">
    <property type="protein sequence ID" value="ACL10834.1"/>
    <property type="molecule type" value="Genomic_DNA"/>
</dbReference>
<evidence type="ECO:0000313" key="2">
    <source>
        <dbReference type="Proteomes" id="UP000006903"/>
    </source>
</evidence>
<proteinExistence type="predicted"/>
<reference evidence="1 2" key="1">
    <citation type="journal article" date="2009" name="J. Bacteriol.">
        <title>Complete genome sequence of the anaerobic, protein-degrading hyperthermophilic crenarchaeon Desulfurococcus kamchatkensis.</title>
        <authorList>
            <person name="Ravin N.V."/>
            <person name="Mardanov A.V."/>
            <person name="Beletsky A.V."/>
            <person name="Kublanov I.V."/>
            <person name="Kolganova T.V."/>
            <person name="Lebedinsky A.V."/>
            <person name="Chernyh N.A."/>
            <person name="Bonch-Osmolovskaya E.A."/>
            <person name="Skryabin K.G."/>
        </authorList>
    </citation>
    <scope>NUCLEOTIDE SEQUENCE [LARGE SCALE GENOMIC DNA]</scope>
    <source>
        <strain evidence="2">DSM 18924 / JCM 16383 / VKM B-2413 / 1221n</strain>
    </source>
</reference>
<organism evidence="1 2">
    <name type="scientific">Desulfurococcus amylolyticus (strain DSM 18924 / JCM 16383 / VKM B-2413 / 1221n)</name>
    <name type="common">Desulfurococcus kamchatkensis</name>
    <dbReference type="NCBI Taxonomy" id="490899"/>
    <lineage>
        <taxon>Archaea</taxon>
        <taxon>Thermoproteota</taxon>
        <taxon>Thermoprotei</taxon>
        <taxon>Desulfurococcales</taxon>
        <taxon>Desulfurococcaceae</taxon>
        <taxon>Desulfurococcus</taxon>
    </lineage>
</organism>
<evidence type="ECO:0000313" key="1">
    <source>
        <dbReference type="EMBL" id="ACL10834.1"/>
    </source>
</evidence>